<dbReference type="InterPro" id="IPR007421">
    <property type="entry name" value="Schlafen_AlbA_2_dom"/>
</dbReference>
<sequence>MAKQPTINGKVVERSYEDYRNNMYLVNRRYQRKLVWGIEEKQAFIDSLANGYPVPLFLFAKSSYKEANRNEIIDGMQRLNSIFSFIENEYPTYAGEFFDLTSTAITKDLLDRGLLIQKEPILQRSTCVKIVSYELPYSIYDEKDPQIIDEVFRRINSNGQHLSRQEIRQAGSTSAFACLVRNIATQIRGDVSHDDFLLLSQMKNISISKEFSIAGIDPDSVFWVKENIITKEDLRQSMDEEQVADILGAMLLSPIPPSNVSVLDDYYGFKGGDSSSRYVKIEDAISAVTSEKISEQFFFVLDEIKRIFYHRNKTIIGQIVSPKTYKGPRYFQVLFLSLYDLLVKHEKKIADYDKIYNALENIASKTLNIAGGGGWWAQQEKFNLIESTSAILSHYCIERTEEDPMYYSYTTELETLLKQSYTENSQYDFKQGIHSLTSGKKNSQLIIKIFKTLTAMANSGKGAIGYVILGVADKFEDAELISHTYSNNYIKVGEFYVTGVNGEVDRFYENHDAYFLTLKNVLSEMPIPEHYKRQIGSKMRMVNYHGKSVVILKIICDNGAVMFNDNYYTRIAASNDPTPVSPETMPSFFAKFM</sequence>
<protein>
    <submittedName>
        <fullName evidence="3">Uncharacterized conserved protein</fullName>
    </submittedName>
</protein>
<evidence type="ECO:0000313" key="4">
    <source>
        <dbReference type="Proteomes" id="UP000095651"/>
    </source>
</evidence>
<organism evidence="3 4">
    <name type="scientific">Hungatella hathewayi</name>
    <dbReference type="NCBI Taxonomy" id="154046"/>
    <lineage>
        <taxon>Bacteria</taxon>
        <taxon>Bacillati</taxon>
        <taxon>Bacillota</taxon>
        <taxon>Clostridia</taxon>
        <taxon>Lachnospirales</taxon>
        <taxon>Lachnospiraceae</taxon>
        <taxon>Hungatella</taxon>
    </lineage>
</organism>
<dbReference type="PANTHER" id="PTHR39639:SF1">
    <property type="entry name" value="DUF262 DOMAIN-CONTAINING PROTEIN"/>
    <property type="match status" value="1"/>
</dbReference>
<dbReference type="Proteomes" id="UP000095651">
    <property type="component" value="Unassembled WGS sequence"/>
</dbReference>
<dbReference type="AlphaFoldDB" id="A0A174M1F8"/>
<dbReference type="PANTHER" id="PTHR39639">
    <property type="entry name" value="CHROMOSOME 16, WHOLE GENOME SHOTGUN SEQUENCE"/>
    <property type="match status" value="1"/>
</dbReference>
<dbReference type="RefSeq" id="WP_055660053.1">
    <property type="nucleotide sequence ID" value="NZ_CABIXC010000023.1"/>
</dbReference>
<dbReference type="Gene3D" id="3.30.950.30">
    <property type="entry name" value="Schlafen, AAA domain"/>
    <property type="match status" value="1"/>
</dbReference>
<evidence type="ECO:0000259" key="2">
    <source>
        <dbReference type="Pfam" id="PF04326"/>
    </source>
</evidence>
<accession>A0A174M1F8</accession>
<gene>
    <name evidence="3" type="ORF">ERS852407_05502</name>
</gene>
<feature type="domain" description="Schlafen AlbA-2" evidence="2">
    <location>
        <begin position="423"/>
        <end position="575"/>
    </location>
</feature>
<reference evidence="3 4" key="1">
    <citation type="submission" date="2015-09" db="EMBL/GenBank/DDBJ databases">
        <authorList>
            <consortium name="Pathogen Informatics"/>
        </authorList>
    </citation>
    <scope>NUCLEOTIDE SEQUENCE [LARGE SCALE GENOMIC DNA]</scope>
    <source>
        <strain evidence="3 4">2789STDY5608850</strain>
    </source>
</reference>
<feature type="domain" description="GmrSD restriction endonucleases N-terminal" evidence="1">
    <location>
        <begin position="17"/>
        <end position="170"/>
    </location>
</feature>
<evidence type="ECO:0000313" key="3">
    <source>
        <dbReference type="EMBL" id="CUP27820.1"/>
    </source>
</evidence>
<name>A0A174M1F8_9FIRM</name>
<proteinExistence type="predicted"/>
<dbReference type="EMBL" id="CYZE01000023">
    <property type="protein sequence ID" value="CUP27820.1"/>
    <property type="molecule type" value="Genomic_DNA"/>
</dbReference>
<evidence type="ECO:0000259" key="1">
    <source>
        <dbReference type="Pfam" id="PF03235"/>
    </source>
</evidence>
<dbReference type="InterPro" id="IPR004919">
    <property type="entry name" value="GmrSD_N"/>
</dbReference>
<dbReference type="Pfam" id="PF03235">
    <property type="entry name" value="GmrSD_N"/>
    <property type="match status" value="1"/>
</dbReference>
<dbReference type="Pfam" id="PF04326">
    <property type="entry name" value="SLFN_AlbA_2"/>
    <property type="match status" value="1"/>
</dbReference>
<dbReference type="InterPro" id="IPR038461">
    <property type="entry name" value="Schlafen_AlbA_2_dom_sf"/>
</dbReference>